<evidence type="ECO:0000313" key="7">
    <source>
        <dbReference type="Proteomes" id="UP000815677"/>
    </source>
</evidence>
<feature type="compositionally biased region" description="Polar residues" evidence="4">
    <location>
        <begin position="110"/>
        <end position="119"/>
    </location>
</feature>
<evidence type="ECO:0000256" key="3">
    <source>
        <dbReference type="SAM" id="Coils"/>
    </source>
</evidence>
<feature type="compositionally biased region" description="Basic and acidic residues" evidence="4">
    <location>
        <begin position="233"/>
        <end position="251"/>
    </location>
</feature>
<feature type="compositionally biased region" description="Pro residues" evidence="4">
    <location>
        <begin position="358"/>
        <end position="377"/>
    </location>
</feature>
<evidence type="ECO:0000256" key="1">
    <source>
        <dbReference type="ARBA" id="ARBA00004123"/>
    </source>
</evidence>
<dbReference type="Pfam" id="PF24245">
    <property type="entry name" value="INO80F"/>
    <property type="match status" value="1"/>
</dbReference>
<keyword evidence="7" id="KW-1185">Reference proteome</keyword>
<keyword evidence="3" id="KW-0175">Coiled coil</keyword>
<dbReference type="PANTHER" id="PTHR45691:SF6">
    <property type="entry name" value="PROTEIN DIAPHANOUS"/>
    <property type="match status" value="1"/>
</dbReference>
<dbReference type="InterPro" id="IPR051412">
    <property type="entry name" value="Formin_Homology_Diaphanous_sf"/>
</dbReference>
<dbReference type="Proteomes" id="UP000815677">
    <property type="component" value="Unassembled WGS sequence"/>
</dbReference>
<dbReference type="PANTHER" id="PTHR45691">
    <property type="entry name" value="PROTEIN DIAPHANOUS"/>
    <property type="match status" value="1"/>
</dbReference>
<organism evidence="6 7">
    <name type="scientific">Mycena chlorophos</name>
    <name type="common">Agaric fungus</name>
    <name type="synonym">Agaricus chlorophos</name>
    <dbReference type="NCBI Taxonomy" id="658473"/>
    <lineage>
        <taxon>Eukaryota</taxon>
        <taxon>Fungi</taxon>
        <taxon>Dikarya</taxon>
        <taxon>Basidiomycota</taxon>
        <taxon>Agaricomycotina</taxon>
        <taxon>Agaricomycetes</taxon>
        <taxon>Agaricomycetidae</taxon>
        <taxon>Agaricales</taxon>
        <taxon>Marasmiineae</taxon>
        <taxon>Mycenaceae</taxon>
        <taxon>Mycena</taxon>
    </lineage>
</organism>
<feature type="compositionally biased region" description="Basic and acidic residues" evidence="4">
    <location>
        <begin position="396"/>
        <end position="417"/>
    </location>
</feature>
<feature type="compositionally biased region" description="Basic and acidic residues" evidence="4">
    <location>
        <begin position="378"/>
        <end position="387"/>
    </location>
</feature>
<feature type="region of interest" description="Disordered" evidence="4">
    <location>
        <begin position="1"/>
        <end position="34"/>
    </location>
</feature>
<evidence type="ECO:0000256" key="4">
    <source>
        <dbReference type="SAM" id="MobiDB-lite"/>
    </source>
</evidence>
<gene>
    <name evidence="6" type="ORF">MCHLO_11058</name>
</gene>
<comment type="subcellular location">
    <subcellularLocation>
        <location evidence="1">Nucleus</location>
    </subcellularLocation>
</comment>
<dbReference type="EMBL" id="DF848521">
    <property type="protein sequence ID" value="GAT54183.1"/>
    <property type="molecule type" value="Genomic_DNA"/>
</dbReference>
<feature type="compositionally biased region" description="Low complexity" evidence="4">
    <location>
        <begin position="157"/>
        <end position="169"/>
    </location>
</feature>
<dbReference type="InterPro" id="IPR056513">
    <property type="entry name" value="INO80F"/>
</dbReference>
<reference evidence="6" key="1">
    <citation type="submission" date="2014-09" db="EMBL/GenBank/DDBJ databases">
        <title>Genome sequence of the luminous mushroom Mycena chlorophos for searching fungal bioluminescence genes.</title>
        <authorList>
            <person name="Tanaka Y."/>
            <person name="Kasuga D."/>
            <person name="Oba Y."/>
            <person name="Hase S."/>
            <person name="Sato K."/>
            <person name="Oba Y."/>
            <person name="Sakakibara Y."/>
        </authorList>
    </citation>
    <scope>NUCLEOTIDE SEQUENCE</scope>
</reference>
<feature type="compositionally biased region" description="Basic and acidic residues" evidence="4">
    <location>
        <begin position="122"/>
        <end position="138"/>
    </location>
</feature>
<feature type="region of interest" description="Disordered" evidence="4">
    <location>
        <begin position="90"/>
        <end position="417"/>
    </location>
</feature>
<protein>
    <recommendedName>
        <fullName evidence="5">INO80 complex subunit F domain-containing protein</fullName>
    </recommendedName>
</protein>
<sequence length="417" mass="46529">MANIPPGPTLFAAPSLPRQPTNQPPYGPGLTAGADDAKYQVKYKELKRKVREIEGDNDKLHYKILQAKRNIQRMKLERAVLYERLQQVPPNPDMFVIPTPGGRLPPYNEAQHQMQQQFPPSREPDRRPPQPKQSDRRGSIGGGPGAAFMERRPDPYPSTGPSSSSHSLPMYPPPPQPYSEPHGASSSHSRRHVPAAMPGPDIHELAARSQQHSPSARAAVHNHQRMGPGTYINREDERDRDWERVRSRDQYEPPPPLPPTASSSSSGRPYYPDTRRTYSGSNSPGGSADGPSSRPDSRDHFIDDAPGPQPARRSSFRLRPITQSDDRDTDMPLSLPRNGNGHGHNHHNGGGPPIAMYAPPPPPPQQPGMAIAPPPPLDSRKRTRNEMEMDIDPDGIDPRDRDPPMYPREREPKRYHQ</sequence>
<evidence type="ECO:0000256" key="2">
    <source>
        <dbReference type="ARBA" id="ARBA00023242"/>
    </source>
</evidence>
<name>A0ABQ0LSP9_MYCCL</name>
<feature type="coiled-coil region" evidence="3">
    <location>
        <begin position="43"/>
        <end position="84"/>
    </location>
</feature>
<keyword evidence="2" id="KW-0539">Nucleus</keyword>
<evidence type="ECO:0000259" key="5">
    <source>
        <dbReference type="Pfam" id="PF24245"/>
    </source>
</evidence>
<accession>A0ABQ0LSP9</accession>
<feature type="compositionally biased region" description="Low complexity" evidence="4">
    <location>
        <begin position="260"/>
        <end position="272"/>
    </location>
</feature>
<evidence type="ECO:0000313" key="6">
    <source>
        <dbReference type="EMBL" id="GAT54183.1"/>
    </source>
</evidence>
<feature type="domain" description="INO80 complex subunit F" evidence="5">
    <location>
        <begin position="39"/>
        <end position="85"/>
    </location>
</feature>
<proteinExistence type="predicted"/>